<feature type="region of interest" description="Disordered" evidence="7">
    <location>
        <begin position="258"/>
        <end position="287"/>
    </location>
</feature>
<keyword evidence="4 6" id="KW-1133">Transmembrane helix</keyword>
<name>A0A1G8EKQ3_9MICC</name>
<evidence type="ECO:0000256" key="6">
    <source>
        <dbReference type="RuleBase" id="RU363076"/>
    </source>
</evidence>
<reference evidence="8 9" key="1">
    <citation type="submission" date="2016-10" db="EMBL/GenBank/DDBJ databases">
        <authorList>
            <person name="de Groot N.N."/>
        </authorList>
    </citation>
    <scope>NUCLEOTIDE SEQUENCE [LARGE SCALE GENOMIC DNA]</scope>
    <source>
        <strain evidence="8 9">NP_1H</strain>
    </source>
</reference>
<dbReference type="Pfam" id="PF02104">
    <property type="entry name" value="SURF1"/>
    <property type="match status" value="1"/>
</dbReference>
<comment type="similarity">
    <text evidence="2 6">Belongs to the SURF1 family.</text>
</comment>
<dbReference type="GO" id="GO:0005886">
    <property type="term" value="C:plasma membrane"/>
    <property type="evidence" value="ECO:0007669"/>
    <property type="project" value="UniProtKB-SubCell"/>
</dbReference>
<protein>
    <recommendedName>
        <fullName evidence="6">SURF1-like protein</fullName>
    </recommendedName>
</protein>
<accession>A0A1G8EKQ3</accession>
<sequence>MEADAAAGRQSGRTVNILRYLATPRWFGWLALVLVLAAACTALGLWQLDRRDQAAATVNTVQANYDRTPVPYSPEFFEAFEENAEWTPVTLVGEYDSAGQRIVRNRPLNGRPGYEVLVPLKLKDGTAVVINRGWLPIGNDQAGRPDDVPPAPDGEVTVVARIRPAEPALDRSAPAGQLASIDLAEYREQLGYPVSTAAYGLLASETPAPATAPVAPAKPAIDLGPHLSYSMQWFAFGVLLFVGLGYAARQQYLIDHEDAGAPPVPARARRRPSSEEEEDAILDARGL</sequence>
<keyword evidence="5 6" id="KW-0472">Membrane</keyword>
<feature type="transmembrane region" description="Helical" evidence="6">
    <location>
        <begin position="227"/>
        <end position="248"/>
    </location>
</feature>
<proteinExistence type="inferred from homology"/>
<dbReference type="InterPro" id="IPR045214">
    <property type="entry name" value="Surf1/Surf4"/>
</dbReference>
<evidence type="ECO:0000313" key="8">
    <source>
        <dbReference type="EMBL" id="SDH70447.1"/>
    </source>
</evidence>
<evidence type="ECO:0000256" key="7">
    <source>
        <dbReference type="SAM" id="MobiDB-lite"/>
    </source>
</evidence>
<evidence type="ECO:0000256" key="5">
    <source>
        <dbReference type="ARBA" id="ARBA00023136"/>
    </source>
</evidence>
<evidence type="ECO:0000313" key="9">
    <source>
        <dbReference type="Proteomes" id="UP000199258"/>
    </source>
</evidence>
<feature type="transmembrane region" description="Helical" evidence="6">
    <location>
        <begin position="26"/>
        <end position="46"/>
    </location>
</feature>
<evidence type="ECO:0000256" key="3">
    <source>
        <dbReference type="ARBA" id="ARBA00022692"/>
    </source>
</evidence>
<dbReference type="PROSITE" id="PS50895">
    <property type="entry name" value="SURF1"/>
    <property type="match status" value="1"/>
</dbReference>
<keyword evidence="3 6" id="KW-0812">Transmembrane</keyword>
<dbReference type="EMBL" id="FNDT01000002">
    <property type="protein sequence ID" value="SDH70447.1"/>
    <property type="molecule type" value="Genomic_DNA"/>
</dbReference>
<dbReference type="Proteomes" id="UP000199258">
    <property type="component" value="Unassembled WGS sequence"/>
</dbReference>
<dbReference type="PANTHER" id="PTHR23427:SF2">
    <property type="entry name" value="SURFEIT LOCUS PROTEIN 1"/>
    <property type="match status" value="1"/>
</dbReference>
<organism evidence="8 9">
    <name type="scientific">Arthrobacter subterraneus</name>
    <dbReference type="NCBI Taxonomy" id="335973"/>
    <lineage>
        <taxon>Bacteria</taxon>
        <taxon>Bacillati</taxon>
        <taxon>Actinomycetota</taxon>
        <taxon>Actinomycetes</taxon>
        <taxon>Micrococcales</taxon>
        <taxon>Micrococcaceae</taxon>
        <taxon>Arthrobacter</taxon>
    </lineage>
</organism>
<dbReference type="AlphaFoldDB" id="A0A1G8EKQ3"/>
<evidence type="ECO:0000256" key="2">
    <source>
        <dbReference type="ARBA" id="ARBA00007165"/>
    </source>
</evidence>
<evidence type="ECO:0000256" key="1">
    <source>
        <dbReference type="ARBA" id="ARBA00004370"/>
    </source>
</evidence>
<dbReference type="STRING" id="335973.SAMN04488693_102152"/>
<dbReference type="PANTHER" id="PTHR23427">
    <property type="entry name" value="SURFEIT LOCUS PROTEIN"/>
    <property type="match status" value="1"/>
</dbReference>
<comment type="subcellular location">
    <subcellularLocation>
        <location evidence="6">Cell membrane</location>
        <topology evidence="6">Multi-pass membrane protein</topology>
    </subcellularLocation>
    <subcellularLocation>
        <location evidence="1">Membrane</location>
    </subcellularLocation>
</comment>
<keyword evidence="6" id="KW-1003">Cell membrane</keyword>
<keyword evidence="9" id="KW-1185">Reference proteome</keyword>
<dbReference type="InterPro" id="IPR002994">
    <property type="entry name" value="Surf1/Shy1"/>
</dbReference>
<evidence type="ECO:0000256" key="4">
    <source>
        <dbReference type="ARBA" id="ARBA00022989"/>
    </source>
</evidence>
<gene>
    <name evidence="8" type="ORF">SAMN04488693_102152</name>
</gene>
<dbReference type="CDD" id="cd06662">
    <property type="entry name" value="SURF1"/>
    <property type="match status" value="1"/>
</dbReference>